<dbReference type="GO" id="GO:0141152">
    <property type="term" value="F:glycerol-3-phosphate dehydrogenase (NAD+) activity"/>
    <property type="evidence" value="ECO:0007669"/>
    <property type="project" value="UniProtKB-UniRule"/>
</dbReference>
<sequence>MLLFSHTIPSISRLFFPLPLKPNDLSAPTTFSSLNLLRPSHLYLHLPPPFSLPSSPFHRRGVTMGEADRTTADAERFRVTVVGSGNWGSVAAKLVASNTLRLRSFHDEVRMWVFEEMLPGGEKLSDAINRTNENVKYLPGVKLGKNVVADPDLENAVREANMLVFVTPHQFMEGICKMLVGKIRPEAEGISLIKGMEMKKEGPCLISKLITDMLSINCCVLMGANIANEIAVEKFSEATIGYQHSKEVAQRWTKLFSQSYFIVSAVQDIEGVELCGTLKNVVAIGAGLVDGLDMGNNTKAAIMRIGLREMRALSKLLFSSVKDNTFFESCGVADVITTCLGGRNRRVAEAFAKSGGNKSFDELEAELLQGQKLQGVSTAKEVYDVLSHRGWKGLFPFFTTVHEICIGQLPPSAIVEYGERTPKFSLDEGSSKF</sequence>
<comment type="similarity">
    <text evidence="1 5">Belongs to the NAD-dependent glycerol-3-phosphate dehydrogenase family.</text>
</comment>
<comment type="caution">
    <text evidence="9">The sequence shown here is derived from an EMBL/GenBank/DDBJ whole genome shotgun (WGS) entry which is preliminary data.</text>
</comment>
<dbReference type="EC" id="1.1.1.8" evidence="6"/>
<evidence type="ECO:0000256" key="3">
    <source>
        <dbReference type="ARBA" id="ARBA00023027"/>
    </source>
</evidence>
<keyword evidence="10" id="KW-1185">Reference proteome</keyword>
<gene>
    <name evidence="9" type="primary">GPDH</name>
    <name evidence="9" type="ORF">KSP39_PZI005398</name>
</gene>
<evidence type="ECO:0000259" key="7">
    <source>
        <dbReference type="Pfam" id="PF01210"/>
    </source>
</evidence>
<dbReference type="GO" id="GO:0005829">
    <property type="term" value="C:cytosol"/>
    <property type="evidence" value="ECO:0007669"/>
    <property type="project" value="TreeGrafter"/>
</dbReference>
<dbReference type="InterPro" id="IPR008927">
    <property type="entry name" value="6-PGluconate_DH-like_C_sf"/>
</dbReference>
<evidence type="ECO:0000256" key="4">
    <source>
        <dbReference type="ARBA" id="ARBA00048683"/>
    </source>
</evidence>
<dbReference type="Gene3D" id="3.40.50.720">
    <property type="entry name" value="NAD(P)-binding Rossmann-like Domain"/>
    <property type="match status" value="1"/>
</dbReference>
<dbReference type="GO" id="GO:0005975">
    <property type="term" value="P:carbohydrate metabolic process"/>
    <property type="evidence" value="ECO:0007669"/>
    <property type="project" value="InterPro"/>
</dbReference>
<keyword evidence="2 5" id="KW-0560">Oxidoreductase</keyword>
<dbReference type="GO" id="GO:0051287">
    <property type="term" value="F:NAD binding"/>
    <property type="evidence" value="ECO:0007669"/>
    <property type="project" value="UniProtKB-UniRule"/>
</dbReference>
<feature type="domain" description="Glycerol-3-phosphate dehydrogenase NAD-dependent N-terminal" evidence="7">
    <location>
        <begin position="79"/>
        <end position="246"/>
    </location>
</feature>
<accession>A0AAP0BTI7</accession>
<evidence type="ECO:0000256" key="5">
    <source>
        <dbReference type="RuleBase" id="RU000437"/>
    </source>
</evidence>
<dbReference type="Pfam" id="PF01210">
    <property type="entry name" value="NAD_Gly3P_dh_N"/>
    <property type="match status" value="1"/>
</dbReference>
<dbReference type="InterPro" id="IPR013328">
    <property type="entry name" value="6PGD_dom2"/>
</dbReference>
<dbReference type="InterPro" id="IPR011128">
    <property type="entry name" value="G3P_DH_NAD-dep_N"/>
</dbReference>
<evidence type="ECO:0000259" key="8">
    <source>
        <dbReference type="Pfam" id="PF07479"/>
    </source>
</evidence>
<dbReference type="GO" id="GO:0042803">
    <property type="term" value="F:protein homodimerization activity"/>
    <property type="evidence" value="ECO:0007669"/>
    <property type="project" value="InterPro"/>
</dbReference>
<organism evidence="9 10">
    <name type="scientific">Platanthera zijinensis</name>
    <dbReference type="NCBI Taxonomy" id="2320716"/>
    <lineage>
        <taxon>Eukaryota</taxon>
        <taxon>Viridiplantae</taxon>
        <taxon>Streptophyta</taxon>
        <taxon>Embryophyta</taxon>
        <taxon>Tracheophyta</taxon>
        <taxon>Spermatophyta</taxon>
        <taxon>Magnoliopsida</taxon>
        <taxon>Liliopsida</taxon>
        <taxon>Asparagales</taxon>
        <taxon>Orchidaceae</taxon>
        <taxon>Orchidoideae</taxon>
        <taxon>Orchideae</taxon>
        <taxon>Orchidinae</taxon>
        <taxon>Platanthera</taxon>
    </lineage>
</organism>
<dbReference type="NCBIfam" id="TIGR03376">
    <property type="entry name" value="glycerol3P_DH"/>
    <property type="match status" value="1"/>
</dbReference>
<feature type="domain" description="Glycerol-3-phosphate dehydrogenase NAD-dependent C-terminal" evidence="8">
    <location>
        <begin position="268"/>
        <end position="416"/>
    </location>
</feature>
<dbReference type="PROSITE" id="PS00957">
    <property type="entry name" value="NAD_G3PDH"/>
    <property type="match status" value="1"/>
</dbReference>
<dbReference type="PANTHER" id="PTHR11728:SF8">
    <property type="entry name" value="GLYCEROL-3-PHOSPHATE DEHYDROGENASE [NAD(+)]-RELATED"/>
    <property type="match status" value="1"/>
</dbReference>
<dbReference type="EMBL" id="JBBWWQ010000004">
    <property type="protein sequence ID" value="KAK8949739.1"/>
    <property type="molecule type" value="Genomic_DNA"/>
</dbReference>
<reference evidence="9 10" key="1">
    <citation type="journal article" date="2022" name="Nat. Plants">
        <title>Genomes of leafy and leafless Platanthera orchids illuminate the evolution of mycoheterotrophy.</title>
        <authorList>
            <person name="Li M.H."/>
            <person name="Liu K.W."/>
            <person name="Li Z."/>
            <person name="Lu H.C."/>
            <person name="Ye Q.L."/>
            <person name="Zhang D."/>
            <person name="Wang J.Y."/>
            <person name="Li Y.F."/>
            <person name="Zhong Z.M."/>
            <person name="Liu X."/>
            <person name="Yu X."/>
            <person name="Liu D.K."/>
            <person name="Tu X.D."/>
            <person name="Liu B."/>
            <person name="Hao Y."/>
            <person name="Liao X.Y."/>
            <person name="Jiang Y.T."/>
            <person name="Sun W.H."/>
            <person name="Chen J."/>
            <person name="Chen Y.Q."/>
            <person name="Ai Y."/>
            <person name="Zhai J.W."/>
            <person name="Wu S.S."/>
            <person name="Zhou Z."/>
            <person name="Hsiao Y.Y."/>
            <person name="Wu W.L."/>
            <person name="Chen Y.Y."/>
            <person name="Lin Y.F."/>
            <person name="Hsu J.L."/>
            <person name="Li C.Y."/>
            <person name="Wang Z.W."/>
            <person name="Zhao X."/>
            <person name="Zhong W.Y."/>
            <person name="Ma X.K."/>
            <person name="Ma L."/>
            <person name="Huang J."/>
            <person name="Chen G.Z."/>
            <person name="Huang M.Z."/>
            <person name="Huang L."/>
            <person name="Peng D.H."/>
            <person name="Luo Y.B."/>
            <person name="Zou S.Q."/>
            <person name="Chen S.P."/>
            <person name="Lan S."/>
            <person name="Tsai W.C."/>
            <person name="Van de Peer Y."/>
            <person name="Liu Z.J."/>
        </authorList>
    </citation>
    <scope>NUCLEOTIDE SEQUENCE [LARGE SCALE GENOMIC DNA]</scope>
    <source>
        <strain evidence="9">Lor287</strain>
    </source>
</reference>
<dbReference type="InterPro" id="IPR006109">
    <property type="entry name" value="G3P_DH_NAD-dep_C"/>
</dbReference>
<protein>
    <recommendedName>
        <fullName evidence="6">Glycerol-3-phosphate dehydrogenase [NAD(+)]</fullName>
        <ecNumber evidence="6">1.1.1.8</ecNumber>
    </recommendedName>
</protein>
<dbReference type="FunFam" id="3.40.50.720:FF:000276">
    <property type="entry name" value="Glycerol-3-phosphate dehydrogenase [NAD(+)]"/>
    <property type="match status" value="1"/>
</dbReference>
<dbReference type="Gene3D" id="1.10.1040.10">
    <property type="entry name" value="N-(1-d-carboxylethyl)-l-norvaline Dehydrogenase, domain 2"/>
    <property type="match status" value="1"/>
</dbReference>
<evidence type="ECO:0000313" key="10">
    <source>
        <dbReference type="Proteomes" id="UP001418222"/>
    </source>
</evidence>
<dbReference type="InterPro" id="IPR036291">
    <property type="entry name" value="NAD(P)-bd_dom_sf"/>
</dbReference>
<dbReference type="PRINTS" id="PR00077">
    <property type="entry name" value="GPDHDRGNASE"/>
</dbReference>
<dbReference type="Pfam" id="PF07479">
    <property type="entry name" value="NAD_Gly3P_dh_C"/>
    <property type="match status" value="1"/>
</dbReference>
<dbReference type="FunFam" id="1.10.1040.10:FF:000004">
    <property type="entry name" value="Glycerol-3-phosphate dehydrogenase [NAD(+)]"/>
    <property type="match status" value="1"/>
</dbReference>
<dbReference type="PANTHER" id="PTHR11728">
    <property type="entry name" value="GLYCEROL-3-PHOSPHATE DEHYDROGENASE"/>
    <property type="match status" value="1"/>
</dbReference>
<dbReference type="Proteomes" id="UP001418222">
    <property type="component" value="Unassembled WGS sequence"/>
</dbReference>
<keyword evidence="3 5" id="KW-0520">NAD</keyword>
<dbReference type="SUPFAM" id="SSF51735">
    <property type="entry name" value="NAD(P)-binding Rossmann-fold domains"/>
    <property type="match status" value="1"/>
</dbReference>
<dbReference type="SUPFAM" id="SSF48179">
    <property type="entry name" value="6-phosphogluconate dehydrogenase C-terminal domain-like"/>
    <property type="match status" value="1"/>
</dbReference>
<name>A0AAP0BTI7_9ASPA</name>
<comment type="catalytic activity">
    <reaction evidence="4 6">
        <text>sn-glycerol 3-phosphate + NAD(+) = dihydroxyacetone phosphate + NADH + H(+)</text>
        <dbReference type="Rhea" id="RHEA:11092"/>
        <dbReference type="ChEBI" id="CHEBI:15378"/>
        <dbReference type="ChEBI" id="CHEBI:57540"/>
        <dbReference type="ChEBI" id="CHEBI:57597"/>
        <dbReference type="ChEBI" id="CHEBI:57642"/>
        <dbReference type="ChEBI" id="CHEBI:57945"/>
        <dbReference type="EC" id="1.1.1.8"/>
    </reaction>
</comment>
<evidence type="ECO:0000313" key="9">
    <source>
        <dbReference type="EMBL" id="KAK8949739.1"/>
    </source>
</evidence>
<evidence type="ECO:0000256" key="1">
    <source>
        <dbReference type="ARBA" id="ARBA00011009"/>
    </source>
</evidence>
<dbReference type="AlphaFoldDB" id="A0AAP0BTI7"/>
<dbReference type="InterPro" id="IPR017751">
    <property type="entry name" value="G3P_DH_NAD-dep_euk"/>
</dbReference>
<evidence type="ECO:0000256" key="6">
    <source>
        <dbReference type="RuleBase" id="RU361243"/>
    </source>
</evidence>
<dbReference type="GO" id="GO:0046168">
    <property type="term" value="P:glycerol-3-phosphate catabolic process"/>
    <property type="evidence" value="ECO:0007669"/>
    <property type="project" value="UniProtKB-UniRule"/>
</dbReference>
<dbReference type="InterPro" id="IPR006168">
    <property type="entry name" value="G3P_DH_NAD-dep"/>
</dbReference>
<proteinExistence type="inferred from homology"/>
<evidence type="ECO:0000256" key="2">
    <source>
        <dbReference type="ARBA" id="ARBA00023002"/>
    </source>
</evidence>